<dbReference type="PANTHER" id="PTHR13622">
    <property type="entry name" value="THIAMIN PYROPHOSPHOKINASE"/>
    <property type="match status" value="1"/>
</dbReference>
<keyword evidence="1" id="KW-0808">Transferase</keyword>
<dbReference type="SUPFAM" id="SSF55811">
    <property type="entry name" value="Nudix"/>
    <property type="match status" value="1"/>
</dbReference>
<evidence type="ECO:0000313" key="2">
    <source>
        <dbReference type="Proteomes" id="UP000452235"/>
    </source>
</evidence>
<dbReference type="InterPro" id="IPR000086">
    <property type="entry name" value="NUDIX_hydrolase_dom"/>
</dbReference>
<reference evidence="1 2" key="1">
    <citation type="submission" date="2020-01" db="EMBL/GenBank/DDBJ databases">
        <title>Aspergillus terreus IFO 6365 whole genome shotgun sequence.</title>
        <authorList>
            <person name="Kanamasa S."/>
            <person name="Takahashi H."/>
        </authorList>
    </citation>
    <scope>NUCLEOTIDE SEQUENCE [LARGE SCALE GENOMIC DNA]</scope>
    <source>
        <strain evidence="1 2">IFO 6365</strain>
    </source>
</reference>
<dbReference type="EMBL" id="BLJY01000005">
    <property type="protein sequence ID" value="GFF16110.1"/>
    <property type="molecule type" value="Genomic_DNA"/>
</dbReference>
<dbReference type="FunFam" id="3.90.79.10:FF:000019">
    <property type="entry name" value="Thiamin pyrophosphokinase, putative"/>
    <property type="match status" value="1"/>
</dbReference>
<dbReference type="OrthoDB" id="10261522at2759"/>
<gene>
    <name evidence="1" type="ORF">ATEIFO6365_0005030000</name>
</gene>
<protein>
    <submittedName>
        <fullName evidence="1">Thiamine pyrophosphokinase-related protein</fullName>
    </submittedName>
</protein>
<dbReference type="Proteomes" id="UP000452235">
    <property type="component" value="Unassembled WGS sequence"/>
</dbReference>
<dbReference type="GO" id="GO:0044715">
    <property type="term" value="F:8-oxo-dGDP phosphatase activity"/>
    <property type="evidence" value="ECO:0007669"/>
    <property type="project" value="TreeGrafter"/>
</dbReference>
<dbReference type="PANTHER" id="PTHR13622:SF13">
    <property type="entry name" value="NUDIX HYDROLASE DOMAIN-CONTAINING PROTEIN"/>
    <property type="match status" value="1"/>
</dbReference>
<accession>A0A5M3Z0R5</accession>
<keyword evidence="2" id="KW-1185">Reference proteome</keyword>
<organism evidence="1 2">
    <name type="scientific">Aspergillus terreus</name>
    <dbReference type="NCBI Taxonomy" id="33178"/>
    <lineage>
        <taxon>Eukaryota</taxon>
        <taxon>Fungi</taxon>
        <taxon>Dikarya</taxon>
        <taxon>Ascomycota</taxon>
        <taxon>Pezizomycotina</taxon>
        <taxon>Eurotiomycetes</taxon>
        <taxon>Eurotiomycetidae</taxon>
        <taxon>Eurotiales</taxon>
        <taxon>Aspergillaceae</taxon>
        <taxon>Aspergillus</taxon>
        <taxon>Aspergillus subgen. Circumdati</taxon>
    </lineage>
</organism>
<comment type="caution">
    <text evidence="1">The sequence shown here is derived from an EMBL/GenBank/DDBJ whole genome shotgun (WGS) entry which is preliminary data.</text>
</comment>
<dbReference type="InterPro" id="IPR015797">
    <property type="entry name" value="NUDIX_hydrolase-like_dom_sf"/>
</dbReference>
<dbReference type="Pfam" id="PF15916">
    <property type="entry name" value="DUF4743"/>
    <property type="match status" value="1"/>
</dbReference>
<dbReference type="GO" id="GO:0016301">
    <property type="term" value="F:kinase activity"/>
    <property type="evidence" value="ECO:0007669"/>
    <property type="project" value="UniProtKB-KW"/>
</dbReference>
<dbReference type="CDD" id="cd03676">
    <property type="entry name" value="NUDIX_Tnr3_like"/>
    <property type="match status" value="1"/>
</dbReference>
<dbReference type="Gene3D" id="3.90.79.10">
    <property type="entry name" value="Nucleoside Triphosphate Pyrophosphohydrolase"/>
    <property type="match status" value="1"/>
</dbReference>
<dbReference type="PROSITE" id="PS51462">
    <property type="entry name" value="NUDIX"/>
    <property type="match status" value="1"/>
</dbReference>
<proteinExistence type="predicted"/>
<dbReference type="Pfam" id="PF00293">
    <property type="entry name" value="NUDIX"/>
    <property type="match status" value="1"/>
</dbReference>
<name>A0A5M3Z0R5_ASPTE</name>
<sequence>MPKTILDIVKECDNFIHPTEDPIKYTQTLQTYYAFRLPDCPTPLGYIPASIIPQVIWSPEWWCINHASRTVTLTAPGPAPARTQRLAQTLHDTRAARSLALLSGWRNETFPVYGPRGDVLLEIERAASALFGVVTYGVQLLCYVRCQDGGLALWIARRAAAKQTYAGMLDCTAAGGLAARMAPMEGVVREAGEEASLAAETVRARVRATGCVSYFHVRGADAGGETGLLQPEVEYTYEMELGEEEEPRPGDDEVAEFRLWGVEEVVAALRRGEFKPNSAVVVVDFLVRHGVVTPENERDYVEIVARLHRRLEFPVCTAPMG</sequence>
<dbReference type="AlphaFoldDB" id="A0A5M3Z0R5"/>
<dbReference type="InterPro" id="IPR031804">
    <property type="entry name" value="DUF4743"/>
</dbReference>
<keyword evidence="1" id="KW-0418">Kinase</keyword>
<dbReference type="VEuPathDB" id="FungiDB:ATEG_05238"/>
<evidence type="ECO:0000313" key="1">
    <source>
        <dbReference type="EMBL" id="GFF16110.1"/>
    </source>
</evidence>